<accession>A0A1L7XL41</accession>
<protein>
    <submittedName>
        <fullName evidence="2">Uncharacterized protein</fullName>
    </submittedName>
</protein>
<gene>
    <name evidence="2" type="ORF">PAC_15652</name>
</gene>
<feature type="compositionally biased region" description="Acidic residues" evidence="1">
    <location>
        <begin position="94"/>
        <end position="110"/>
    </location>
</feature>
<feature type="compositionally biased region" description="Low complexity" evidence="1">
    <location>
        <begin position="9"/>
        <end position="25"/>
    </location>
</feature>
<dbReference type="AlphaFoldDB" id="A0A1L7XL41"/>
<name>A0A1L7XL41_9HELO</name>
<evidence type="ECO:0000313" key="2">
    <source>
        <dbReference type="EMBL" id="CZR65752.1"/>
    </source>
</evidence>
<organism evidence="2 3">
    <name type="scientific">Phialocephala subalpina</name>
    <dbReference type="NCBI Taxonomy" id="576137"/>
    <lineage>
        <taxon>Eukaryota</taxon>
        <taxon>Fungi</taxon>
        <taxon>Dikarya</taxon>
        <taxon>Ascomycota</taxon>
        <taxon>Pezizomycotina</taxon>
        <taxon>Leotiomycetes</taxon>
        <taxon>Helotiales</taxon>
        <taxon>Mollisiaceae</taxon>
        <taxon>Phialocephala</taxon>
        <taxon>Phialocephala fortinii species complex</taxon>
    </lineage>
</organism>
<feature type="region of interest" description="Disordered" evidence="1">
    <location>
        <begin position="94"/>
        <end position="119"/>
    </location>
</feature>
<evidence type="ECO:0000313" key="3">
    <source>
        <dbReference type="Proteomes" id="UP000184330"/>
    </source>
</evidence>
<reference evidence="2 3" key="1">
    <citation type="submission" date="2016-03" db="EMBL/GenBank/DDBJ databases">
        <authorList>
            <person name="Ploux O."/>
        </authorList>
    </citation>
    <scope>NUCLEOTIDE SEQUENCE [LARGE SCALE GENOMIC DNA]</scope>
    <source>
        <strain evidence="2 3">UAMH 11012</strain>
    </source>
</reference>
<feature type="region of interest" description="Disordered" evidence="1">
    <location>
        <begin position="1"/>
        <end position="25"/>
    </location>
</feature>
<sequence>MAGSESKKVSTSPIPPSKSSSESSQLSWLCFLSAIAATESSSSNHNFKKVGEHQMSCEEPQQYQVYGVKDAKEWGPYKEEQVFNYAAFAGWDVEDDDYEPPAEDEEDPEYETEKETQMDDDVIEVYRETTVQRIRMPALN</sequence>
<dbReference type="EMBL" id="FJOG01000033">
    <property type="protein sequence ID" value="CZR65752.1"/>
    <property type="molecule type" value="Genomic_DNA"/>
</dbReference>
<keyword evidence="3" id="KW-1185">Reference proteome</keyword>
<dbReference type="Proteomes" id="UP000184330">
    <property type="component" value="Unassembled WGS sequence"/>
</dbReference>
<proteinExistence type="predicted"/>
<evidence type="ECO:0000256" key="1">
    <source>
        <dbReference type="SAM" id="MobiDB-lite"/>
    </source>
</evidence>